<feature type="transmembrane region" description="Helical" evidence="7">
    <location>
        <begin position="274"/>
        <end position="296"/>
    </location>
</feature>
<evidence type="ECO:0000313" key="10">
    <source>
        <dbReference type="Proteomes" id="UP001164761"/>
    </source>
</evidence>
<evidence type="ECO:0000256" key="2">
    <source>
        <dbReference type="ARBA" id="ARBA00022448"/>
    </source>
</evidence>
<feature type="transmembrane region" description="Helical" evidence="7">
    <location>
        <begin position="218"/>
        <end position="237"/>
    </location>
</feature>
<evidence type="ECO:0000256" key="3">
    <source>
        <dbReference type="ARBA" id="ARBA00022475"/>
    </source>
</evidence>
<feature type="transmembrane region" description="Helical" evidence="7">
    <location>
        <begin position="168"/>
        <end position="187"/>
    </location>
</feature>
<dbReference type="EMBL" id="CP104067">
    <property type="protein sequence ID" value="WAH41520.1"/>
    <property type="molecule type" value="Genomic_DNA"/>
</dbReference>
<dbReference type="RefSeq" id="WP_268005428.1">
    <property type="nucleotide sequence ID" value="NZ_BSUT01000001.1"/>
</dbReference>
<keyword evidence="6 7" id="KW-0472">Membrane</keyword>
<dbReference type="Gene3D" id="1.10.3720.10">
    <property type="entry name" value="MetI-like"/>
    <property type="match status" value="1"/>
</dbReference>
<evidence type="ECO:0000313" key="9">
    <source>
        <dbReference type="EMBL" id="WAH41520.1"/>
    </source>
</evidence>
<keyword evidence="4 7" id="KW-0812">Transmembrane</keyword>
<gene>
    <name evidence="9" type="ORF">NZD89_25320</name>
</gene>
<keyword evidence="3" id="KW-1003">Cell membrane</keyword>
<dbReference type="InterPro" id="IPR051393">
    <property type="entry name" value="ABC_transporter_permease"/>
</dbReference>
<proteinExistence type="inferred from homology"/>
<comment type="subcellular location">
    <subcellularLocation>
        <location evidence="1 7">Cell membrane</location>
        <topology evidence="1 7">Multi-pass membrane protein</topology>
    </subcellularLocation>
</comment>
<sequence length="309" mass="35139">MSTSRTNLRGIRVRERKALLLGLLFASPWILGFLIFQLYPIVISFYYSLTNFQLLSSPHFIGFKNYYNLFHDQKFYQSLYNTIYITVLGFIPQLIFALLMALLLNLDVKGKALYRTVFFLPTIVPLVASSLLWMWLLNGEHGLVNDILGFLGIGQPAWLADPKWTKPALILMGFWGTGTATVMYLAALQDVPKEYYEAAAIDGAGPWNRFFRITFPSISPMTLFQLIMGLIGSFQYFTQAYVFANDPNSIGGPGDSMLFYATYLYQQAFTFLDMGYASAMAWVLFAIVIILTLVIFRTSARWVFYGGEK</sequence>
<evidence type="ECO:0000256" key="5">
    <source>
        <dbReference type="ARBA" id="ARBA00022989"/>
    </source>
</evidence>
<dbReference type="PANTHER" id="PTHR30193">
    <property type="entry name" value="ABC TRANSPORTER PERMEASE PROTEIN"/>
    <property type="match status" value="1"/>
</dbReference>
<dbReference type="Proteomes" id="UP001164761">
    <property type="component" value="Chromosome"/>
</dbReference>
<evidence type="ECO:0000256" key="1">
    <source>
        <dbReference type="ARBA" id="ARBA00004651"/>
    </source>
</evidence>
<comment type="similarity">
    <text evidence="7">Belongs to the binding-protein-dependent transport system permease family.</text>
</comment>
<feature type="transmembrane region" description="Helical" evidence="7">
    <location>
        <begin position="83"/>
        <end position="104"/>
    </location>
</feature>
<name>A0ABY6ZF35_9BACL</name>
<evidence type="ECO:0000259" key="8">
    <source>
        <dbReference type="PROSITE" id="PS50928"/>
    </source>
</evidence>
<evidence type="ECO:0000256" key="6">
    <source>
        <dbReference type="ARBA" id="ARBA00023136"/>
    </source>
</evidence>
<dbReference type="InterPro" id="IPR000515">
    <property type="entry name" value="MetI-like"/>
</dbReference>
<dbReference type="InterPro" id="IPR035906">
    <property type="entry name" value="MetI-like_sf"/>
</dbReference>
<feature type="domain" description="ABC transmembrane type-1" evidence="8">
    <location>
        <begin position="79"/>
        <end position="295"/>
    </location>
</feature>
<reference evidence="9" key="1">
    <citation type="submission" date="2022-08" db="EMBL/GenBank/DDBJ databases">
        <title>Alicyclobacillus fastidiosus DSM 17978, complete genome.</title>
        <authorList>
            <person name="Wang Q."/>
            <person name="Cai R."/>
            <person name="Wang Z."/>
        </authorList>
    </citation>
    <scope>NUCLEOTIDE SEQUENCE</scope>
    <source>
        <strain evidence="9">DSM 17978</strain>
    </source>
</reference>
<organism evidence="9 10">
    <name type="scientific">Alicyclobacillus fastidiosus</name>
    <dbReference type="NCBI Taxonomy" id="392011"/>
    <lineage>
        <taxon>Bacteria</taxon>
        <taxon>Bacillati</taxon>
        <taxon>Bacillota</taxon>
        <taxon>Bacilli</taxon>
        <taxon>Bacillales</taxon>
        <taxon>Alicyclobacillaceae</taxon>
        <taxon>Alicyclobacillus</taxon>
    </lineage>
</organism>
<evidence type="ECO:0000256" key="7">
    <source>
        <dbReference type="RuleBase" id="RU363032"/>
    </source>
</evidence>
<dbReference type="PANTHER" id="PTHR30193:SF1">
    <property type="entry name" value="ABC TRANSPORTER PERMEASE PROTEIN YESP-RELATED"/>
    <property type="match status" value="1"/>
</dbReference>
<feature type="transmembrane region" description="Helical" evidence="7">
    <location>
        <begin position="116"/>
        <end position="136"/>
    </location>
</feature>
<dbReference type="CDD" id="cd06261">
    <property type="entry name" value="TM_PBP2"/>
    <property type="match status" value="1"/>
</dbReference>
<keyword evidence="2 7" id="KW-0813">Transport</keyword>
<dbReference type="SUPFAM" id="SSF161098">
    <property type="entry name" value="MetI-like"/>
    <property type="match status" value="1"/>
</dbReference>
<dbReference type="PROSITE" id="PS50928">
    <property type="entry name" value="ABC_TM1"/>
    <property type="match status" value="1"/>
</dbReference>
<dbReference type="Pfam" id="PF00528">
    <property type="entry name" value="BPD_transp_1"/>
    <property type="match status" value="1"/>
</dbReference>
<accession>A0ABY6ZF35</accession>
<feature type="transmembrane region" description="Helical" evidence="7">
    <location>
        <begin position="20"/>
        <end position="47"/>
    </location>
</feature>
<keyword evidence="10" id="KW-1185">Reference proteome</keyword>
<protein>
    <submittedName>
        <fullName evidence="9">Sugar ABC transporter permease</fullName>
    </submittedName>
</protein>
<keyword evidence="5 7" id="KW-1133">Transmembrane helix</keyword>
<evidence type="ECO:0000256" key="4">
    <source>
        <dbReference type="ARBA" id="ARBA00022692"/>
    </source>
</evidence>